<dbReference type="InterPro" id="IPR039725">
    <property type="entry name" value="CC2D1A/B"/>
</dbReference>
<evidence type="ECO:0000313" key="7">
    <source>
        <dbReference type="Proteomes" id="UP000566440"/>
    </source>
</evidence>
<evidence type="ECO:0000313" key="6">
    <source>
        <dbReference type="EMBL" id="NXI39802.1"/>
    </source>
</evidence>
<dbReference type="PROSITE" id="PS50004">
    <property type="entry name" value="C2"/>
    <property type="match status" value="1"/>
</dbReference>
<dbReference type="InterPro" id="IPR006608">
    <property type="entry name" value="CC2D1A/B_DM14"/>
</dbReference>
<dbReference type="InterPro" id="IPR000008">
    <property type="entry name" value="C2_dom"/>
</dbReference>
<dbReference type="SMART" id="SM00239">
    <property type="entry name" value="C2"/>
    <property type="match status" value="1"/>
</dbReference>
<comment type="similarity">
    <text evidence="1">Belongs to the CC2D1 family.</text>
</comment>
<dbReference type="Proteomes" id="UP000566440">
    <property type="component" value="Unassembled WGS sequence"/>
</dbReference>
<feature type="region of interest" description="Disordered" evidence="4">
    <location>
        <begin position="36"/>
        <end position="75"/>
    </location>
</feature>
<accession>A0A7K9SUQ0</accession>
<feature type="domain" description="C2" evidence="5">
    <location>
        <begin position="674"/>
        <end position="808"/>
    </location>
</feature>
<evidence type="ECO:0000259" key="5">
    <source>
        <dbReference type="PROSITE" id="PS50004"/>
    </source>
</evidence>
<evidence type="ECO:0000256" key="4">
    <source>
        <dbReference type="SAM" id="MobiDB-lite"/>
    </source>
</evidence>
<feature type="compositionally biased region" description="Acidic residues" evidence="4">
    <location>
        <begin position="40"/>
        <end position="49"/>
    </location>
</feature>
<dbReference type="InterPro" id="IPR037772">
    <property type="entry name" value="C2_Freud"/>
</dbReference>
<dbReference type="FunFam" id="2.60.40.150:FF:000104">
    <property type="entry name" value="coiled-coil and C2 domain-containing protein 1B"/>
    <property type="match status" value="1"/>
</dbReference>
<keyword evidence="2" id="KW-0175">Coiled coil</keyword>
<feature type="region of interest" description="Disordered" evidence="4">
    <location>
        <begin position="233"/>
        <end position="253"/>
    </location>
</feature>
<evidence type="ECO:0000256" key="1">
    <source>
        <dbReference type="ARBA" id="ARBA00010672"/>
    </source>
</evidence>
<dbReference type="OrthoDB" id="19996at2759"/>
<dbReference type="InterPro" id="IPR035892">
    <property type="entry name" value="C2_domain_sf"/>
</dbReference>
<dbReference type="PANTHER" id="PTHR13076">
    <property type="entry name" value="COILED-COIL AND C2 DOMAIN-CONTAINING PROTEIN 1-LIKE"/>
    <property type="match status" value="1"/>
</dbReference>
<dbReference type="AlphaFoldDB" id="A0A7K9SUQ0"/>
<dbReference type="Gene3D" id="2.60.40.150">
    <property type="entry name" value="C2 domain"/>
    <property type="match status" value="1"/>
</dbReference>
<name>A0A7K9SUQ0_9PICI</name>
<comment type="caution">
    <text evidence="6">The sequence shown here is derived from an EMBL/GenBank/DDBJ whole genome shotgun (WGS) entry which is preliminary data.</text>
</comment>
<dbReference type="CDD" id="cd08690">
    <property type="entry name" value="C2_Freud-1"/>
    <property type="match status" value="1"/>
</dbReference>
<feature type="non-terminal residue" evidence="6">
    <location>
        <position position="1"/>
    </location>
</feature>
<evidence type="ECO:0000256" key="2">
    <source>
        <dbReference type="ARBA" id="ARBA00023054"/>
    </source>
</evidence>
<dbReference type="Pfam" id="PF00168">
    <property type="entry name" value="C2"/>
    <property type="match status" value="1"/>
</dbReference>
<gene>
    <name evidence="6" type="primary">Cc2d1b</name>
    <name evidence="6" type="ORF">GALDEA_R05994</name>
</gene>
<evidence type="ECO:0000256" key="3">
    <source>
        <dbReference type="ARBA" id="ARBA00068693"/>
    </source>
</evidence>
<dbReference type="PANTHER" id="PTHR13076:SF5">
    <property type="entry name" value="COILED-COIL AND C2 DOMAIN-CONTAINING PROTEIN 1B"/>
    <property type="match status" value="1"/>
</dbReference>
<feature type="region of interest" description="Disordered" evidence="4">
    <location>
        <begin position="475"/>
        <end position="505"/>
    </location>
</feature>
<dbReference type="SUPFAM" id="SSF49562">
    <property type="entry name" value="C2 domain (Calcium/lipid-binding domain, CaLB)"/>
    <property type="match status" value="1"/>
</dbReference>
<keyword evidence="7" id="KW-1185">Reference proteome</keyword>
<feature type="compositionally biased region" description="Acidic residues" evidence="4">
    <location>
        <begin position="477"/>
        <end position="486"/>
    </location>
</feature>
<protein>
    <recommendedName>
        <fullName evidence="3">Coiled-coil and C2 domain-containing protein 1B</fullName>
    </recommendedName>
</protein>
<sequence>MLGRRPKKSPQAKGQGAAVAKQLGLFVDFNPEEMLLGAEEGGEDGDLEAELAALTGGKVKEGKSKPKGKTPLPMDHIEKMAAECMKDLNEDEEEEADDEDLEKDTDLLAELQEVLGEEGEAENCEDEMIAKEPSTAEPENEQHELQPQVGKSFIFLIILLNHCCHAAYMKITNKDLESELQQTIEKRIANYRTAISNAKESGESAKIRRYERGLKTLETMLAAVKKGKKINEEEMPPPVATGKKSLQGHAASSPSVETGMHILHALCKSQHCLILADLQNSRTRAILLMRQKEYKLAALKAKQQGDLEKAKEYMKAGKKFNVVLEALDSGQPINLQNMPPSPQGKAHLTEALLEVPPCCSSYVLKSESCGISLSVLLQASLQQPKTVLEALQQRLEKYKSAAAQAKASGDDRKGRMHERIAKQYQDAIRAHKAGRKVNFSELPVPPGFPPLPGVAATDGDSTIAAVLESANKLANMEENDEEEENEPLTQAPVAKKPAQLSGKPTQVVKPITVPSAVAEEESSPEPREQLEFLENRKKQYMKAAVKAKKENNLEQAKMYLRTAKSFDVKIEQAKCGKPVDISKLPSPPTDDEGDFIFIHHEDVRLSQKADEVYAQLIKLLKDQHERCLQYSKQFMHLGNVAETTRFEKLAQGCKKDMDILQLARAQGMDPPSHHFEERTFKMIRIFSELNSTEMHLLIVRGINLPAPPGVSPNDLDAFVKFEFQYPSAEQPQKSKTSVINNNNSPEYNQLFKLNINRNHRGFRRAIRSKGIKFEVFHKGSFFRSDKHVGTAHLKLEKLESECEVREIIEIFEGRKPTGGKLEVKVRIREPLSGQDLQTVTENWLVLE</sequence>
<organism evidence="6 7">
    <name type="scientific">Galbula dea</name>
    <dbReference type="NCBI Taxonomy" id="1109041"/>
    <lineage>
        <taxon>Eukaryota</taxon>
        <taxon>Metazoa</taxon>
        <taxon>Chordata</taxon>
        <taxon>Craniata</taxon>
        <taxon>Vertebrata</taxon>
        <taxon>Euteleostomi</taxon>
        <taxon>Archelosauria</taxon>
        <taxon>Archosauria</taxon>
        <taxon>Dinosauria</taxon>
        <taxon>Saurischia</taxon>
        <taxon>Theropoda</taxon>
        <taxon>Coelurosauria</taxon>
        <taxon>Aves</taxon>
        <taxon>Neognathae</taxon>
        <taxon>Neoaves</taxon>
        <taxon>Telluraves</taxon>
        <taxon>Coraciimorphae</taxon>
        <taxon>Piciformes</taxon>
        <taxon>Galbulidae</taxon>
        <taxon>Galbula</taxon>
    </lineage>
</organism>
<dbReference type="SMART" id="SM00685">
    <property type="entry name" value="DM14"/>
    <property type="match status" value="4"/>
</dbReference>
<reference evidence="6 7" key="1">
    <citation type="submission" date="2019-09" db="EMBL/GenBank/DDBJ databases">
        <title>Bird 10,000 Genomes (B10K) Project - Family phase.</title>
        <authorList>
            <person name="Zhang G."/>
        </authorList>
    </citation>
    <scope>NUCLEOTIDE SEQUENCE [LARGE SCALE GENOMIC DNA]</scope>
    <source>
        <strain evidence="6">B10K-DU-001-62</strain>
        <tissue evidence="6">Muscle</tissue>
    </source>
</reference>
<dbReference type="GO" id="GO:0001227">
    <property type="term" value="F:DNA-binding transcription repressor activity, RNA polymerase II-specific"/>
    <property type="evidence" value="ECO:0007669"/>
    <property type="project" value="InterPro"/>
</dbReference>
<dbReference type="Pfam" id="PF21528">
    <property type="entry name" value="CC2D1A-B_DM14"/>
    <property type="match status" value="4"/>
</dbReference>
<feature type="non-terminal residue" evidence="6">
    <location>
        <position position="847"/>
    </location>
</feature>
<proteinExistence type="inferred from homology"/>
<dbReference type="EMBL" id="VWZX01004666">
    <property type="protein sequence ID" value="NXI39802.1"/>
    <property type="molecule type" value="Genomic_DNA"/>
</dbReference>